<dbReference type="EMBL" id="VUJU01004320">
    <property type="protein sequence ID" value="KAF0754768.1"/>
    <property type="molecule type" value="Genomic_DNA"/>
</dbReference>
<comment type="caution">
    <text evidence="2">The sequence shown here is derived from an EMBL/GenBank/DDBJ whole genome shotgun (WGS) entry which is preliminary data.</text>
</comment>
<dbReference type="OrthoDB" id="5595141at2759"/>
<feature type="compositionally biased region" description="Basic and acidic residues" evidence="1">
    <location>
        <begin position="376"/>
        <end position="413"/>
    </location>
</feature>
<protein>
    <submittedName>
        <fullName evidence="2">MRG-binding protein</fullName>
    </submittedName>
</protein>
<feature type="compositionally biased region" description="Polar residues" evidence="1">
    <location>
        <begin position="544"/>
        <end position="563"/>
    </location>
</feature>
<feature type="compositionally biased region" description="Basic and acidic residues" evidence="1">
    <location>
        <begin position="423"/>
        <end position="432"/>
    </location>
</feature>
<dbReference type="AlphaFoldDB" id="A0A6G0YF90"/>
<evidence type="ECO:0000313" key="3">
    <source>
        <dbReference type="Proteomes" id="UP000478052"/>
    </source>
</evidence>
<feature type="region of interest" description="Disordered" evidence="1">
    <location>
        <begin position="539"/>
        <end position="575"/>
    </location>
</feature>
<evidence type="ECO:0000313" key="2">
    <source>
        <dbReference type="EMBL" id="KAF0754768.1"/>
    </source>
</evidence>
<feature type="compositionally biased region" description="Basic and acidic residues" evidence="1">
    <location>
        <begin position="232"/>
        <end position="334"/>
    </location>
</feature>
<sequence length="607" mass="69032">MSNQSPSKSDVINQSPSKSDMTIQSPSKSDVTIQSPSKLDVTIQSPSKSDVTIQSPSKSDMTIQSPSKSDVTIQSPSKSDETKCSATENTDLIDVESPEEFEWTLSLQRCLLICMRRLKPCGIHKYLCMALIQEKLKKQFNVDLPCKVIWDYLATQWDLRAADEIEGISFDTSKKPFVLPEEYDQIEEKAAEKIKKMLKESSNDEIDEKKMLKESSNDEIIEKKMLKESSNDEINEKKMLKESSNDEINEKKMLKESSNDEINEKQMLKESSNDEINEKQMLKESSNDEINEKKMLKESSNDEINKKKMLKENSNDEINKKKMLKESSNDEVNKKKLLNWSGKTRSKSNSMSSVDSKEGLNETTPSILLENSSVKTSEERSDEGPCTRRSLRTNDKLENNKSDEKNKVKDLKQINKKIPNQSKDVEKIDKISNLRGQKRKSRNVSESSYSSDNSKRRRNYKINVADLAISDSSSRSVTPEILRGKTSNRSVTPEIINRKSKLRSSDEDQKSKLTLEKACLKHGQNVDLVLPEVKVERLQHEKQNAPSVETKSKSLVQSKNEANNKVKGKIRNRVTSDLLVVQQSPELLSLGRRSCSNKNSENAKNDK</sequence>
<name>A0A6G0YF90_APHCR</name>
<dbReference type="Proteomes" id="UP000478052">
    <property type="component" value="Unassembled WGS sequence"/>
</dbReference>
<accession>A0A6G0YF90</accession>
<keyword evidence="3" id="KW-1185">Reference proteome</keyword>
<feature type="region of interest" description="Disordered" evidence="1">
    <location>
        <begin position="473"/>
        <end position="511"/>
    </location>
</feature>
<proteinExistence type="predicted"/>
<feature type="compositionally biased region" description="Polar residues" evidence="1">
    <location>
        <begin position="361"/>
        <end position="375"/>
    </location>
</feature>
<reference evidence="2 3" key="1">
    <citation type="submission" date="2019-08" db="EMBL/GenBank/DDBJ databases">
        <title>Whole genome of Aphis craccivora.</title>
        <authorList>
            <person name="Voronova N.V."/>
            <person name="Shulinski R.S."/>
            <person name="Bandarenka Y.V."/>
            <person name="Zhorov D.G."/>
            <person name="Warner D."/>
        </authorList>
    </citation>
    <scope>NUCLEOTIDE SEQUENCE [LARGE SCALE GENOMIC DNA]</scope>
    <source>
        <strain evidence="2">180601</strain>
        <tissue evidence="2">Whole Body</tissue>
    </source>
</reference>
<evidence type="ECO:0000256" key="1">
    <source>
        <dbReference type="SAM" id="MobiDB-lite"/>
    </source>
</evidence>
<feature type="compositionally biased region" description="Polar residues" evidence="1">
    <location>
        <begin position="1"/>
        <end position="77"/>
    </location>
</feature>
<feature type="region of interest" description="Disordered" evidence="1">
    <location>
        <begin position="1"/>
        <end position="91"/>
    </location>
</feature>
<organism evidence="2 3">
    <name type="scientific">Aphis craccivora</name>
    <name type="common">Cowpea aphid</name>
    <dbReference type="NCBI Taxonomy" id="307492"/>
    <lineage>
        <taxon>Eukaryota</taxon>
        <taxon>Metazoa</taxon>
        <taxon>Ecdysozoa</taxon>
        <taxon>Arthropoda</taxon>
        <taxon>Hexapoda</taxon>
        <taxon>Insecta</taxon>
        <taxon>Pterygota</taxon>
        <taxon>Neoptera</taxon>
        <taxon>Paraneoptera</taxon>
        <taxon>Hemiptera</taxon>
        <taxon>Sternorrhyncha</taxon>
        <taxon>Aphidomorpha</taxon>
        <taxon>Aphidoidea</taxon>
        <taxon>Aphididae</taxon>
        <taxon>Aphidini</taxon>
        <taxon>Aphis</taxon>
        <taxon>Aphis</taxon>
    </lineage>
</organism>
<feature type="region of interest" description="Disordered" evidence="1">
    <location>
        <begin position="232"/>
        <end position="458"/>
    </location>
</feature>
<gene>
    <name evidence="2" type="ORF">FWK35_00030323</name>
</gene>